<dbReference type="STRING" id="88036.D8R7P1"/>
<dbReference type="Pfam" id="PF02089">
    <property type="entry name" value="Palm_thioest"/>
    <property type="match status" value="1"/>
</dbReference>
<dbReference type="OrthoDB" id="10263094at2759"/>
<dbReference type="SUPFAM" id="SSF53474">
    <property type="entry name" value="alpha/beta-Hydrolases"/>
    <property type="match status" value="1"/>
</dbReference>
<dbReference type="HOGENOM" id="CLU_050129_2_0_1"/>
<keyword evidence="2" id="KW-0732">Signal</keyword>
<accession>D8R7P1</accession>
<name>D8R7P1_SELML</name>
<evidence type="ECO:0000313" key="3">
    <source>
        <dbReference type="EMBL" id="EFJ31914.1"/>
    </source>
</evidence>
<dbReference type="InterPro" id="IPR029058">
    <property type="entry name" value="AB_hydrolase_fold"/>
</dbReference>
<keyword evidence="1" id="KW-0378">Hydrolase</keyword>
<dbReference type="InParanoid" id="D8R7P1"/>
<dbReference type="eggNOG" id="KOG2541">
    <property type="taxonomic scope" value="Eukaryota"/>
</dbReference>
<dbReference type="Gene3D" id="3.40.50.1820">
    <property type="entry name" value="alpha/beta hydrolase"/>
    <property type="match status" value="1"/>
</dbReference>
<dbReference type="AlphaFoldDB" id="D8R7P1"/>
<organism evidence="4">
    <name type="scientific">Selaginella moellendorffii</name>
    <name type="common">Spikemoss</name>
    <dbReference type="NCBI Taxonomy" id="88036"/>
    <lineage>
        <taxon>Eukaryota</taxon>
        <taxon>Viridiplantae</taxon>
        <taxon>Streptophyta</taxon>
        <taxon>Embryophyta</taxon>
        <taxon>Tracheophyta</taxon>
        <taxon>Lycopodiopsida</taxon>
        <taxon>Selaginellales</taxon>
        <taxon>Selaginellaceae</taxon>
        <taxon>Selaginella</taxon>
    </lineage>
</organism>
<sequence>MMKFLLLVASWAMLQLSPAASSVLPFVVLHGISDECKHHGITKFTTDLGTMSGAPGYCIEIGNGASDSWFLRLDKQVELACKEIKLIPELAGGYNIVGLSQGNLIGRGLIEWCDGPPVNNMVSLGGPHAGIASLPLCAAYSFCALADIILHMGVYSDFVQNHLAPTGYIKMPKDLSSYYRSCVFLPKLNNELPQNRNATFKHRLSDLNQLVLVKFDKDTVLVPQETAWFGFFPPNDLTKVLPMEETALYKEDWIGLKSLHEQGRIQFVTFSGDHLSISDQEMLDHVAPYLKPEKTRQREEHASIM</sequence>
<dbReference type="OMA" id="KFVMVMF"/>
<evidence type="ECO:0000313" key="4">
    <source>
        <dbReference type="Proteomes" id="UP000001514"/>
    </source>
</evidence>
<dbReference type="Proteomes" id="UP000001514">
    <property type="component" value="Unassembled WGS sequence"/>
</dbReference>
<keyword evidence="4" id="KW-1185">Reference proteome</keyword>
<evidence type="ECO:0000256" key="2">
    <source>
        <dbReference type="SAM" id="SignalP"/>
    </source>
</evidence>
<feature type="signal peptide" evidence="2">
    <location>
        <begin position="1"/>
        <end position="21"/>
    </location>
</feature>
<dbReference type="GO" id="GO:0016787">
    <property type="term" value="F:hydrolase activity"/>
    <property type="evidence" value="ECO:0007669"/>
    <property type="project" value="UniProtKB-KW"/>
</dbReference>
<gene>
    <name evidence="3" type="ORF">SELMODRAFT_168809</name>
</gene>
<reference evidence="3 4" key="1">
    <citation type="journal article" date="2011" name="Science">
        <title>The Selaginella genome identifies genetic changes associated with the evolution of vascular plants.</title>
        <authorList>
            <person name="Banks J.A."/>
            <person name="Nishiyama T."/>
            <person name="Hasebe M."/>
            <person name="Bowman J.L."/>
            <person name="Gribskov M."/>
            <person name="dePamphilis C."/>
            <person name="Albert V.A."/>
            <person name="Aono N."/>
            <person name="Aoyama T."/>
            <person name="Ambrose B.A."/>
            <person name="Ashton N.W."/>
            <person name="Axtell M.J."/>
            <person name="Barker E."/>
            <person name="Barker M.S."/>
            <person name="Bennetzen J.L."/>
            <person name="Bonawitz N.D."/>
            <person name="Chapple C."/>
            <person name="Cheng C."/>
            <person name="Correa L.G."/>
            <person name="Dacre M."/>
            <person name="DeBarry J."/>
            <person name="Dreyer I."/>
            <person name="Elias M."/>
            <person name="Engstrom E.M."/>
            <person name="Estelle M."/>
            <person name="Feng L."/>
            <person name="Finet C."/>
            <person name="Floyd S.K."/>
            <person name="Frommer W.B."/>
            <person name="Fujita T."/>
            <person name="Gramzow L."/>
            <person name="Gutensohn M."/>
            <person name="Harholt J."/>
            <person name="Hattori M."/>
            <person name="Heyl A."/>
            <person name="Hirai T."/>
            <person name="Hiwatashi Y."/>
            <person name="Ishikawa M."/>
            <person name="Iwata M."/>
            <person name="Karol K.G."/>
            <person name="Koehler B."/>
            <person name="Kolukisaoglu U."/>
            <person name="Kubo M."/>
            <person name="Kurata T."/>
            <person name="Lalonde S."/>
            <person name="Li K."/>
            <person name="Li Y."/>
            <person name="Litt A."/>
            <person name="Lyons E."/>
            <person name="Manning G."/>
            <person name="Maruyama T."/>
            <person name="Michael T.P."/>
            <person name="Mikami K."/>
            <person name="Miyazaki S."/>
            <person name="Morinaga S."/>
            <person name="Murata T."/>
            <person name="Mueller-Roeber B."/>
            <person name="Nelson D.R."/>
            <person name="Obara M."/>
            <person name="Oguri Y."/>
            <person name="Olmstead R.G."/>
            <person name="Onodera N."/>
            <person name="Petersen B.L."/>
            <person name="Pils B."/>
            <person name="Prigge M."/>
            <person name="Rensing S.A."/>
            <person name="Riano-Pachon D.M."/>
            <person name="Roberts A.W."/>
            <person name="Sato Y."/>
            <person name="Scheller H.V."/>
            <person name="Schulz B."/>
            <person name="Schulz C."/>
            <person name="Shakirov E.V."/>
            <person name="Shibagaki N."/>
            <person name="Shinohara N."/>
            <person name="Shippen D.E."/>
            <person name="Soerensen I."/>
            <person name="Sotooka R."/>
            <person name="Sugimoto N."/>
            <person name="Sugita M."/>
            <person name="Sumikawa N."/>
            <person name="Tanurdzic M."/>
            <person name="Theissen G."/>
            <person name="Ulvskov P."/>
            <person name="Wakazuki S."/>
            <person name="Weng J.K."/>
            <person name="Willats W.W."/>
            <person name="Wipf D."/>
            <person name="Wolf P.G."/>
            <person name="Yang L."/>
            <person name="Zimmer A.D."/>
            <person name="Zhu Q."/>
            <person name="Mitros T."/>
            <person name="Hellsten U."/>
            <person name="Loque D."/>
            <person name="Otillar R."/>
            <person name="Salamov A."/>
            <person name="Schmutz J."/>
            <person name="Shapiro H."/>
            <person name="Lindquist E."/>
            <person name="Lucas S."/>
            <person name="Rokhsar D."/>
            <person name="Grigoriev I.V."/>
        </authorList>
    </citation>
    <scope>NUCLEOTIDE SEQUENCE [LARGE SCALE GENOMIC DNA]</scope>
</reference>
<dbReference type="PANTHER" id="PTHR11247:SF8">
    <property type="entry name" value="PALMITOYL-PROTEIN THIOESTERASE 1"/>
    <property type="match status" value="1"/>
</dbReference>
<dbReference type="EMBL" id="GL377573">
    <property type="protein sequence ID" value="EFJ31914.1"/>
    <property type="molecule type" value="Genomic_DNA"/>
</dbReference>
<dbReference type="KEGG" id="smo:SELMODRAFT_168809"/>
<feature type="chain" id="PRO_5003121578" description="Palmitoyl-protein thioesterase 1" evidence="2">
    <location>
        <begin position="22"/>
        <end position="305"/>
    </location>
</feature>
<dbReference type="PANTHER" id="PTHR11247">
    <property type="entry name" value="PALMITOYL-PROTEIN THIOESTERASE/DOLICHYLDIPHOSPHATASE 1"/>
    <property type="match status" value="1"/>
</dbReference>
<dbReference type="FunCoup" id="D8R7P1">
    <property type="interactions" value="4547"/>
</dbReference>
<evidence type="ECO:0000256" key="1">
    <source>
        <dbReference type="ARBA" id="ARBA00022801"/>
    </source>
</evidence>
<proteinExistence type="predicted"/>
<protein>
    <recommendedName>
        <fullName evidence="5">Palmitoyl-protein thioesterase 1</fullName>
    </recommendedName>
</protein>
<evidence type="ECO:0008006" key="5">
    <source>
        <dbReference type="Google" id="ProtNLM"/>
    </source>
</evidence>
<dbReference type="Gramene" id="EFJ31914">
    <property type="protein sequence ID" value="EFJ31914"/>
    <property type="gene ID" value="SELMODRAFT_168809"/>
</dbReference>